<dbReference type="EMBL" id="KE524867">
    <property type="protein sequence ID" value="KFB38114.1"/>
    <property type="molecule type" value="Genomic_DNA"/>
</dbReference>
<evidence type="ECO:0000256" key="1">
    <source>
        <dbReference type="SAM" id="SignalP"/>
    </source>
</evidence>
<gene>
    <name evidence="2" type="ORF">ZHAS_00005390</name>
</gene>
<feature type="signal peptide" evidence="1">
    <location>
        <begin position="1"/>
        <end position="28"/>
    </location>
</feature>
<dbReference type="VEuPathDB" id="VectorBase:ASIC005390"/>
<feature type="chain" id="PRO_5010759840" evidence="1">
    <location>
        <begin position="29"/>
        <end position="143"/>
    </location>
</feature>
<protein>
    <submittedName>
        <fullName evidence="2 3">Membrane protein</fullName>
    </submittedName>
</protein>
<dbReference type="Proteomes" id="UP000030765">
    <property type="component" value="Unassembled WGS sequence"/>
</dbReference>
<reference evidence="2 4" key="1">
    <citation type="journal article" date="2014" name="BMC Genomics">
        <title>Genome sequence of Anopheles sinensis provides insight into genetics basis of mosquito competence for malaria parasites.</title>
        <authorList>
            <person name="Zhou D."/>
            <person name="Zhang D."/>
            <person name="Ding G."/>
            <person name="Shi L."/>
            <person name="Hou Q."/>
            <person name="Ye Y."/>
            <person name="Xu Y."/>
            <person name="Zhou H."/>
            <person name="Xiong C."/>
            <person name="Li S."/>
            <person name="Yu J."/>
            <person name="Hong S."/>
            <person name="Yu X."/>
            <person name="Zou P."/>
            <person name="Chen C."/>
            <person name="Chang X."/>
            <person name="Wang W."/>
            <person name="Lv Y."/>
            <person name="Sun Y."/>
            <person name="Ma L."/>
            <person name="Shen B."/>
            <person name="Zhu C."/>
        </authorList>
    </citation>
    <scope>NUCLEOTIDE SEQUENCE [LARGE SCALE GENOMIC DNA]</scope>
</reference>
<evidence type="ECO:0000313" key="4">
    <source>
        <dbReference type="Proteomes" id="UP000030765"/>
    </source>
</evidence>
<accession>A0A084VJH0</accession>
<keyword evidence="4" id="KW-1185">Reference proteome</keyword>
<evidence type="ECO:0000313" key="3">
    <source>
        <dbReference type="EnsemblMetazoa" id="ASIC005390-PA"/>
    </source>
</evidence>
<sequence>MRKGPSGLLGHCLCILVTIGQTLRSVAAWPGWVGDCVRVQREAPVREKARIPPPNGVDVIRRKYPAEAKRSELLPVGAGYKTKRHTKRGIENSPTVCVVVEDHDTLVTSVAVVPCALRFGLESWEVISMASSSMHAVSHPERG</sequence>
<reference evidence="3" key="2">
    <citation type="submission" date="2020-05" db="UniProtKB">
        <authorList>
            <consortium name="EnsemblMetazoa"/>
        </authorList>
    </citation>
    <scope>IDENTIFICATION</scope>
</reference>
<organism evidence="2">
    <name type="scientific">Anopheles sinensis</name>
    <name type="common">Mosquito</name>
    <dbReference type="NCBI Taxonomy" id="74873"/>
    <lineage>
        <taxon>Eukaryota</taxon>
        <taxon>Metazoa</taxon>
        <taxon>Ecdysozoa</taxon>
        <taxon>Arthropoda</taxon>
        <taxon>Hexapoda</taxon>
        <taxon>Insecta</taxon>
        <taxon>Pterygota</taxon>
        <taxon>Neoptera</taxon>
        <taxon>Endopterygota</taxon>
        <taxon>Diptera</taxon>
        <taxon>Nematocera</taxon>
        <taxon>Culicoidea</taxon>
        <taxon>Culicidae</taxon>
        <taxon>Anophelinae</taxon>
        <taxon>Anopheles</taxon>
    </lineage>
</organism>
<dbReference type="AlphaFoldDB" id="A0A084VJH0"/>
<keyword evidence="1" id="KW-0732">Signal</keyword>
<name>A0A084VJH0_ANOSI</name>
<evidence type="ECO:0000313" key="2">
    <source>
        <dbReference type="EMBL" id="KFB38114.1"/>
    </source>
</evidence>
<proteinExistence type="predicted"/>
<dbReference type="EMBL" id="ATLV01013562">
    <property type="status" value="NOT_ANNOTATED_CDS"/>
    <property type="molecule type" value="Genomic_DNA"/>
</dbReference>
<dbReference type="EnsemblMetazoa" id="ASIC005390-RA">
    <property type="protein sequence ID" value="ASIC005390-PA"/>
    <property type="gene ID" value="ASIC005390"/>
</dbReference>